<evidence type="ECO:0000313" key="3">
    <source>
        <dbReference type="EMBL" id="KJH70534.1"/>
    </source>
</evidence>
<feature type="compositionally biased region" description="Low complexity" evidence="1">
    <location>
        <begin position="295"/>
        <end position="322"/>
    </location>
</feature>
<feature type="compositionally biased region" description="Polar residues" evidence="1">
    <location>
        <begin position="273"/>
        <end position="287"/>
    </location>
</feature>
<dbReference type="STRING" id="1618023.UH38_17330"/>
<comment type="caution">
    <text evidence="3">The sequence shown here is derived from an EMBL/GenBank/DDBJ whole genome shotgun (WGS) entry which is preliminary data.</text>
</comment>
<organism evidence="3 4">
    <name type="scientific">Aliterella atlantica CENA595</name>
    <dbReference type="NCBI Taxonomy" id="1618023"/>
    <lineage>
        <taxon>Bacteria</taxon>
        <taxon>Bacillati</taxon>
        <taxon>Cyanobacteriota</taxon>
        <taxon>Cyanophyceae</taxon>
        <taxon>Chroococcidiopsidales</taxon>
        <taxon>Aliterellaceae</taxon>
        <taxon>Aliterella</taxon>
    </lineage>
</organism>
<dbReference type="Pfam" id="PF00932">
    <property type="entry name" value="LTD"/>
    <property type="match status" value="1"/>
</dbReference>
<gene>
    <name evidence="3" type="ORF">UH38_17330</name>
</gene>
<proteinExistence type="predicted"/>
<dbReference type="AlphaFoldDB" id="A0A0D8ZPU1"/>
<protein>
    <recommendedName>
        <fullName evidence="2">LTD domain-containing protein</fullName>
    </recommendedName>
</protein>
<dbReference type="InterPro" id="IPR036415">
    <property type="entry name" value="Lamin_tail_dom_sf"/>
</dbReference>
<evidence type="ECO:0000313" key="4">
    <source>
        <dbReference type="Proteomes" id="UP000032452"/>
    </source>
</evidence>
<dbReference type="Gene3D" id="2.60.40.1260">
    <property type="entry name" value="Lamin Tail domain"/>
    <property type="match status" value="1"/>
</dbReference>
<dbReference type="RefSeq" id="WP_045055948.1">
    <property type="nucleotide sequence ID" value="NZ_CAWMDP010000008.1"/>
</dbReference>
<accession>A0A0D8ZPU1</accession>
<dbReference type="SUPFAM" id="SSF74853">
    <property type="entry name" value="Lamin A/C globular tail domain"/>
    <property type="match status" value="1"/>
</dbReference>
<feature type="domain" description="LTD" evidence="2">
    <location>
        <begin position="54"/>
        <end position="195"/>
    </location>
</feature>
<keyword evidence="4" id="KW-1185">Reference proteome</keyword>
<dbReference type="Proteomes" id="UP000032452">
    <property type="component" value="Unassembled WGS sequence"/>
</dbReference>
<name>A0A0D8ZPU1_9CYAN</name>
<evidence type="ECO:0000259" key="2">
    <source>
        <dbReference type="PROSITE" id="PS51841"/>
    </source>
</evidence>
<evidence type="ECO:0000256" key="1">
    <source>
        <dbReference type="SAM" id="MobiDB-lite"/>
    </source>
</evidence>
<dbReference type="PROSITE" id="PS51841">
    <property type="entry name" value="LTD"/>
    <property type="match status" value="1"/>
</dbReference>
<dbReference type="InterPro" id="IPR001322">
    <property type="entry name" value="Lamin_tail_dom"/>
</dbReference>
<dbReference type="EMBL" id="JYON01000021">
    <property type="protein sequence ID" value="KJH70534.1"/>
    <property type="molecule type" value="Genomic_DNA"/>
</dbReference>
<sequence length="329" mass="35243">MKNHQMVTKLYTSATKNILLGVPIILLFAVRGVDIDISDRFNIHSAKVLAQTPSKIAAKSSLASQIIITEVLYHETGQGASGNDEFIEIYNTSSSAVNLSGWKLGNSNLIANVKDSTGGITGNASSPAYIFPKDTVLRPKEYAVIWIGNNTPHHQADDAAWQIWLGQRPKLNNDGDDIWLYDERSQIVDYIAYGAGLAIDTLPAASLNLWNNTYQSSLTTDKGQSISLANIVSDLNSSACWEPTNSARKSISSIASNRCPNYTKPVDTDDRGNTLTSAGKSNYNIALNPSPSPQPQATATPTSTPQPSPETAATSTPQSSSSVITASNI</sequence>
<feature type="region of interest" description="Disordered" evidence="1">
    <location>
        <begin position="257"/>
        <end position="329"/>
    </location>
</feature>
<reference evidence="3 4" key="1">
    <citation type="submission" date="2015-02" db="EMBL/GenBank/DDBJ databases">
        <title>Draft genome of a novel marine cyanobacterium (Chroococcales) isolated from South Atlantic Ocean.</title>
        <authorList>
            <person name="Rigonato J."/>
            <person name="Alvarenga D.O."/>
            <person name="Branco L.H."/>
            <person name="Varani A.M."/>
            <person name="Brandini F.P."/>
            <person name="Fiore M.F."/>
        </authorList>
    </citation>
    <scope>NUCLEOTIDE SEQUENCE [LARGE SCALE GENOMIC DNA]</scope>
    <source>
        <strain evidence="3 4">CENA595</strain>
    </source>
</reference>
<dbReference type="OrthoDB" id="6074739at2"/>